<reference evidence="1" key="1">
    <citation type="submission" date="2018-02" db="EMBL/GenBank/DDBJ databases">
        <authorList>
            <person name="Cohen D.B."/>
            <person name="Kent A.D."/>
        </authorList>
    </citation>
    <scope>NUCLEOTIDE SEQUENCE</scope>
</reference>
<proteinExistence type="predicted"/>
<dbReference type="EMBL" id="OIVN01001639">
    <property type="protein sequence ID" value="SPC96128.1"/>
    <property type="molecule type" value="Genomic_DNA"/>
</dbReference>
<protein>
    <submittedName>
        <fullName evidence="1">Uncharacterized protein</fullName>
    </submittedName>
</protein>
<name>A0A2N9G9Q0_FAGSY</name>
<organism evidence="1">
    <name type="scientific">Fagus sylvatica</name>
    <name type="common">Beechnut</name>
    <dbReference type="NCBI Taxonomy" id="28930"/>
    <lineage>
        <taxon>Eukaryota</taxon>
        <taxon>Viridiplantae</taxon>
        <taxon>Streptophyta</taxon>
        <taxon>Embryophyta</taxon>
        <taxon>Tracheophyta</taxon>
        <taxon>Spermatophyta</taxon>
        <taxon>Magnoliopsida</taxon>
        <taxon>eudicotyledons</taxon>
        <taxon>Gunneridae</taxon>
        <taxon>Pentapetalae</taxon>
        <taxon>rosids</taxon>
        <taxon>fabids</taxon>
        <taxon>Fagales</taxon>
        <taxon>Fagaceae</taxon>
        <taxon>Fagus</taxon>
    </lineage>
</organism>
<evidence type="ECO:0000313" key="1">
    <source>
        <dbReference type="EMBL" id="SPC96128.1"/>
    </source>
</evidence>
<gene>
    <name evidence="1" type="ORF">FSB_LOCUS24010</name>
</gene>
<accession>A0A2N9G9Q0</accession>
<sequence>MALGTVSTTNLQAKALWTTDMEEMHGNPKMRFELTNYIRFGSNRTKGVAIMAQIHDRTTLPVETKRVWFGGGELALEA</sequence>
<dbReference type="AlphaFoldDB" id="A0A2N9G9Q0"/>